<name>A0A285WZJ4_9FLAO</name>
<organism evidence="1 2">
    <name type="scientific">Salinimicrobium sediminis</name>
    <dbReference type="NCBI Taxonomy" id="1343891"/>
    <lineage>
        <taxon>Bacteria</taxon>
        <taxon>Pseudomonadati</taxon>
        <taxon>Bacteroidota</taxon>
        <taxon>Flavobacteriia</taxon>
        <taxon>Flavobacteriales</taxon>
        <taxon>Flavobacteriaceae</taxon>
        <taxon>Salinimicrobium</taxon>
    </lineage>
</organism>
<protein>
    <submittedName>
        <fullName evidence="1">Uncharacterized protein</fullName>
    </submittedName>
</protein>
<evidence type="ECO:0000313" key="1">
    <source>
        <dbReference type="EMBL" id="SOC78513.1"/>
    </source>
</evidence>
<dbReference type="OrthoDB" id="1439835at2"/>
<dbReference type="EMBL" id="OCMF01000001">
    <property type="protein sequence ID" value="SOC78513.1"/>
    <property type="molecule type" value="Genomic_DNA"/>
</dbReference>
<keyword evidence="2" id="KW-1185">Reference proteome</keyword>
<sequence>MQFQLYTQLLKLDLSNDHLLQMYYVIYYDLRQEDREMAENVAKLIEIREKTKLELRRLLFNIKNSINASKVGSAVLNFLPVFLKLDYLARNTFNKLNLKACYEKEKKNIKLYYETLYNQDIPSTTLDVLLKQKRKLESLP</sequence>
<evidence type="ECO:0000313" key="2">
    <source>
        <dbReference type="Proteomes" id="UP000219193"/>
    </source>
</evidence>
<dbReference type="RefSeq" id="WP_097054332.1">
    <property type="nucleotide sequence ID" value="NZ_OCMF01000001.1"/>
</dbReference>
<dbReference type="Proteomes" id="UP000219193">
    <property type="component" value="Unassembled WGS sequence"/>
</dbReference>
<reference evidence="2" key="1">
    <citation type="submission" date="2017-09" db="EMBL/GenBank/DDBJ databases">
        <authorList>
            <person name="Varghese N."/>
            <person name="Submissions S."/>
        </authorList>
    </citation>
    <scope>NUCLEOTIDE SEQUENCE [LARGE SCALE GENOMIC DNA]</scope>
    <source>
        <strain evidence="2">CGMCC 1.12641</strain>
    </source>
</reference>
<gene>
    <name evidence="1" type="ORF">SAMN06296241_0023</name>
</gene>
<accession>A0A285WZJ4</accession>
<dbReference type="AlphaFoldDB" id="A0A285WZJ4"/>
<proteinExistence type="predicted"/>